<name>A0A6G0X661_9STRA</name>
<dbReference type="InterPro" id="IPR023780">
    <property type="entry name" value="Chromo_domain"/>
</dbReference>
<dbReference type="Proteomes" id="UP000481153">
    <property type="component" value="Unassembled WGS sequence"/>
</dbReference>
<accession>A0A6G0X661</accession>
<proteinExistence type="predicted"/>
<dbReference type="CDD" id="cd00024">
    <property type="entry name" value="CD_CSD"/>
    <property type="match status" value="1"/>
</dbReference>
<dbReference type="Gene3D" id="2.40.50.40">
    <property type="match status" value="1"/>
</dbReference>
<dbReference type="Pfam" id="PF00385">
    <property type="entry name" value="Chromo"/>
    <property type="match status" value="1"/>
</dbReference>
<dbReference type="InterPro" id="IPR000953">
    <property type="entry name" value="Chromo/chromo_shadow_dom"/>
</dbReference>
<dbReference type="InterPro" id="IPR016197">
    <property type="entry name" value="Chromo-like_dom_sf"/>
</dbReference>
<evidence type="ECO:0000313" key="2">
    <source>
        <dbReference type="EMBL" id="KAF0735457.1"/>
    </source>
</evidence>
<evidence type="ECO:0000259" key="1">
    <source>
        <dbReference type="PROSITE" id="PS50013"/>
    </source>
</evidence>
<protein>
    <recommendedName>
        <fullName evidence="1">Chromo domain-containing protein</fullName>
    </recommendedName>
</protein>
<dbReference type="EMBL" id="VJMJ01000097">
    <property type="protein sequence ID" value="KAF0735457.1"/>
    <property type="molecule type" value="Genomic_DNA"/>
</dbReference>
<dbReference type="SUPFAM" id="SSF54160">
    <property type="entry name" value="Chromo domain-like"/>
    <property type="match status" value="1"/>
</dbReference>
<sequence>MATNQWPEIVTVMMLVLNQLPSPSLGGVAPVTAMSGRPAMSPTDTMMLPGGLVSVTLQEVADKQISNISDAQLVMDQMHKQLSSVNAAKRAKSRKLYEKQRGVEPAQFVVGDYVLYRDVWAHSRAKLRTKWFGPAEVVKVTSNWLYDVRNLITGDVREAHATKLKFYADCDLHIASDFMDHVAHNSEGYEVEDIVDARYNSRAKSFEVKIKWRGLQDVENSWEPADNIAEDVPVLFKAFCRRGAGPIVKRMKKAYEPGGLMGEVMSFDEGSWGK</sequence>
<dbReference type="PROSITE" id="PS50013">
    <property type="entry name" value="CHROMO_2"/>
    <property type="match status" value="1"/>
</dbReference>
<keyword evidence="3" id="KW-1185">Reference proteome</keyword>
<reference evidence="2 3" key="1">
    <citation type="submission" date="2019-07" db="EMBL/GenBank/DDBJ databases">
        <title>Genomics analysis of Aphanomyces spp. identifies a new class of oomycete effector associated with host adaptation.</title>
        <authorList>
            <person name="Gaulin E."/>
        </authorList>
    </citation>
    <scope>NUCLEOTIDE SEQUENCE [LARGE SCALE GENOMIC DNA]</scope>
    <source>
        <strain evidence="2 3">ATCC 201684</strain>
    </source>
</reference>
<gene>
    <name evidence="2" type="ORF">Ae201684_008071</name>
</gene>
<dbReference type="SMART" id="SM00298">
    <property type="entry name" value="CHROMO"/>
    <property type="match status" value="1"/>
</dbReference>
<dbReference type="AlphaFoldDB" id="A0A6G0X661"/>
<organism evidence="2 3">
    <name type="scientific">Aphanomyces euteiches</name>
    <dbReference type="NCBI Taxonomy" id="100861"/>
    <lineage>
        <taxon>Eukaryota</taxon>
        <taxon>Sar</taxon>
        <taxon>Stramenopiles</taxon>
        <taxon>Oomycota</taxon>
        <taxon>Saprolegniomycetes</taxon>
        <taxon>Saprolegniales</taxon>
        <taxon>Verrucalvaceae</taxon>
        <taxon>Aphanomyces</taxon>
    </lineage>
</organism>
<evidence type="ECO:0000313" key="3">
    <source>
        <dbReference type="Proteomes" id="UP000481153"/>
    </source>
</evidence>
<comment type="caution">
    <text evidence="2">The sequence shown here is derived from an EMBL/GenBank/DDBJ whole genome shotgun (WGS) entry which is preliminary data.</text>
</comment>
<feature type="domain" description="Chromo" evidence="1">
    <location>
        <begin position="189"/>
        <end position="242"/>
    </location>
</feature>
<dbReference type="VEuPathDB" id="FungiDB:AeMF1_018754"/>